<dbReference type="Pfam" id="PF19745">
    <property type="entry name" value="FUT8_N_cat"/>
    <property type="match status" value="1"/>
</dbReference>
<reference evidence="6" key="1">
    <citation type="submission" date="2021-01" db="EMBL/GenBank/DDBJ databases">
        <authorList>
            <person name="Corre E."/>
            <person name="Pelletier E."/>
            <person name="Niang G."/>
            <person name="Scheremetjew M."/>
            <person name="Finn R."/>
            <person name="Kale V."/>
            <person name="Holt S."/>
            <person name="Cochrane G."/>
            <person name="Meng A."/>
            <person name="Brown T."/>
            <person name="Cohen L."/>
        </authorList>
    </citation>
    <scope>NUCLEOTIDE SEQUENCE</scope>
    <source>
        <strain evidence="6">CCMP 2712</strain>
    </source>
</reference>
<evidence type="ECO:0000313" key="6">
    <source>
        <dbReference type="EMBL" id="CAE2329587.1"/>
    </source>
</evidence>
<name>A0A7S4UAP3_GUITH</name>
<dbReference type="GO" id="GO:0006487">
    <property type="term" value="P:protein N-linked glycosylation"/>
    <property type="evidence" value="ECO:0007669"/>
    <property type="project" value="TreeGrafter"/>
</dbReference>
<keyword evidence="3" id="KW-1015">Disulfide bond</keyword>
<dbReference type="GO" id="GO:0046921">
    <property type="term" value="F:alpha-(1-&gt;6)-fucosyltransferase activity"/>
    <property type="evidence" value="ECO:0007669"/>
    <property type="project" value="TreeGrafter"/>
</dbReference>
<dbReference type="PROSITE" id="PS51257">
    <property type="entry name" value="PROKAR_LIPOPROTEIN"/>
    <property type="match status" value="1"/>
</dbReference>
<dbReference type="InterPro" id="IPR000742">
    <property type="entry name" value="EGF"/>
</dbReference>
<keyword evidence="1" id="KW-0328">Glycosyltransferase</keyword>
<feature type="signal peptide" evidence="4">
    <location>
        <begin position="1"/>
        <end position="32"/>
    </location>
</feature>
<gene>
    <name evidence="6" type="ORF">GTHE00462_LOCUS32357</name>
</gene>
<sequence length="581" mass="64973">MRERMRSRSVRPRSPATAACLALTLLACMALAQSDVADPTCSGECEAEEPLATPEVVLLWPDEGRVFKNGSNIVAALVTARFDTPREGYIHLLLNGYPEANFTPHAQDTEGNRRLHIVLPPIADGGVSVEVQCRSPKGKLLAKAGATFFVQSNISLPSTKSSMIWEKPGSCHDVGFCDQRKDCNNHGECRNGACICDANWAGDTCDHDILNNPTYLPDIHPLESPSLCHKSASWENLSAMLLKELQSLHSLGHCSDESRVMWFAAPHHGLGGNMHILTVALTHALANSRAMGVVGSWTYGSHEGCNGASHGLACYYNDYASACPHLFVNEHSGEYLLLREEEPNWMWEDRNRLTGHGRNPSHVDNAADNPPYRYSQFGILWWRSHLLSFLMTPNLSLQRKIRQIKNFIGYRHPIIGVHIRHGDACIHGSLSSYRPPCKLVPEYFKQVEDVANKYGVHRVYLATDDESAVQYVRAVYRELDIIHIQIDRREFHSNWFIEYRMKASMESNDASFLDLQMVADSTIIDLALLAESDYLIGAFSSHFSRLVLELSVSMKGYVPPYVSLDYAYGMPGIFPPYARPQ</sequence>
<dbReference type="InterPro" id="IPR027350">
    <property type="entry name" value="GT23_dom"/>
</dbReference>
<evidence type="ECO:0000256" key="2">
    <source>
        <dbReference type="ARBA" id="ARBA00022679"/>
    </source>
</evidence>
<protein>
    <recommendedName>
        <fullName evidence="5">GT23 domain-containing protein</fullName>
    </recommendedName>
</protein>
<dbReference type="InterPro" id="IPR045573">
    <property type="entry name" value="Fut8_N_cat"/>
</dbReference>
<dbReference type="PROSITE" id="PS00022">
    <property type="entry name" value="EGF_1"/>
    <property type="match status" value="1"/>
</dbReference>
<proteinExistence type="predicted"/>
<dbReference type="AlphaFoldDB" id="A0A7S4UAP3"/>
<keyword evidence="4" id="KW-0732">Signal</keyword>
<evidence type="ECO:0000256" key="3">
    <source>
        <dbReference type="ARBA" id="ARBA00023157"/>
    </source>
</evidence>
<keyword evidence="2" id="KW-0808">Transferase</keyword>
<feature type="domain" description="GT23" evidence="5">
    <location>
        <begin position="380"/>
        <end position="565"/>
    </location>
</feature>
<dbReference type="PANTHER" id="PTHR13132">
    <property type="entry name" value="ALPHA- 1,6 -FUCOSYLTRANSFERASE"/>
    <property type="match status" value="1"/>
</dbReference>
<accession>A0A7S4UAP3</accession>
<organism evidence="6">
    <name type="scientific">Guillardia theta</name>
    <name type="common">Cryptophyte</name>
    <name type="synonym">Cryptomonas phi</name>
    <dbReference type="NCBI Taxonomy" id="55529"/>
    <lineage>
        <taxon>Eukaryota</taxon>
        <taxon>Cryptophyceae</taxon>
        <taxon>Pyrenomonadales</taxon>
        <taxon>Geminigeraceae</taxon>
        <taxon>Guillardia</taxon>
    </lineage>
</organism>
<dbReference type="Gene3D" id="3.40.50.11350">
    <property type="match status" value="1"/>
</dbReference>
<feature type="chain" id="PRO_5030706209" description="GT23 domain-containing protein" evidence="4">
    <location>
        <begin position="33"/>
        <end position="581"/>
    </location>
</feature>
<evidence type="ECO:0000256" key="1">
    <source>
        <dbReference type="ARBA" id="ARBA00022676"/>
    </source>
</evidence>
<evidence type="ECO:0000259" key="5">
    <source>
        <dbReference type="PROSITE" id="PS51659"/>
    </source>
</evidence>
<dbReference type="EMBL" id="HBKN01041423">
    <property type="protein sequence ID" value="CAE2329587.1"/>
    <property type="molecule type" value="Transcribed_RNA"/>
</dbReference>
<dbReference type="PROSITE" id="PS51659">
    <property type="entry name" value="GT23"/>
    <property type="match status" value="1"/>
</dbReference>
<dbReference type="PANTHER" id="PTHR13132:SF29">
    <property type="entry name" value="ALPHA-(1,6)-FUCOSYLTRANSFERASE"/>
    <property type="match status" value="1"/>
</dbReference>
<dbReference type="InterPro" id="IPR013111">
    <property type="entry name" value="EGF_extracell"/>
</dbReference>
<dbReference type="SUPFAM" id="SSF57196">
    <property type="entry name" value="EGF/Laminin"/>
    <property type="match status" value="1"/>
</dbReference>
<evidence type="ECO:0000256" key="4">
    <source>
        <dbReference type="SAM" id="SignalP"/>
    </source>
</evidence>
<dbReference type="Pfam" id="PF07974">
    <property type="entry name" value="EGF_2"/>
    <property type="match status" value="1"/>
</dbReference>
<dbReference type="Gene3D" id="2.10.25.10">
    <property type="entry name" value="Laminin"/>
    <property type="match status" value="1"/>
</dbReference>